<evidence type="ECO:0000313" key="2">
    <source>
        <dbReference type="Proteomes" id="UP001234178"/>
    </source>
</evidence>
<evidence type="ECO:0000313" key="1">
    <source>
        <dbReference type="EMBL" id="KAK4025021.1"/>
    </source>
</evidence>
<dbReference type="Proteomes" id="UP001234178">
    <property type="component" value="Unassembled WGS sequence"/>
</dbReference>
<protein>
    <submittedName>
        <fullName evidence="1">Uncharacterized protein</fullName>
    </submittedName>
</protein>
<accession>A0ABR0AIU0</accession>
<reference evidence="1 2" key="1">
    <citation type="journal article" date="2023" name="Nucleic Acids Res.">
        <title>The hologenome of Daphnia magna reveals possible DNA methylation and microbiome-mediated evolution of the host genome.</title>
        <authorList>
            <person name="Chaturvedi A."/>
            <person name="Li X."/>
            <person name="Dhandapani V."/>
            <person name="Marshall H."/>
            <person name="Kissane S."/>
            <person name="Cuenca-Cambronero M."/>
            <person name="Asole G."/>
            <person name="Calvet F."/>
            <person name="Ruiz-Romero M."/>
            <person name="Marangio P."/>
            <person name="Guigo R."/>
            <person name="Rago D."/>
            <person name="Mirbahai L."/>
            <person name="Eastwood N."/>
            <person name="Colbourne J.K."/>
            <person name="Zhou J."/>
            <person name="Mallon E."/>
            <person name="Orsini L."/>
        </authorList>
    </citation>
    <scope>NUCLEOTIDE SEQUENCE [LARGE SCALE GENOMIC DNA]</scope>
    <source>
        <strain evidence="1">LRV0_1</strain>
    </source>
</reference>
<name>A0ABR0AIU0_9CRUS</name>
<proteinExistence type="predicted"/>
<gene>
    <name evidence="1" type="ORF">OUZ56_010527</name>
</gene>
<sequence length="119" mass="13426">MHRSTYYVFSFGFRHSICQILYQTSPNQCEFEFKETLKSLGTLGTLGTLRSRLERNRSTTTKRKHDNTGFRLVFQLRPVALIPVCGETYNSPSLSDVGCWLVPVSSRLARAISASCSAE</sequence>
<dbReference type="EMBL" id="JAOYFB010000037">
    <property type="protein sequence ID" value="KAK4025021.1"/>
    <property type="molecule type" value="Genomic_DNA"/>
</dbReference>
<comment type="caution">
    <text evidence="1">The sequence shown here is derived from an EMBL/GenBank/DDBJ whole genome shotgun (WGS) entry which is preliminary data.</text>
</comment>
<keyword evidence="2" id="KW-1185">Reference proteome</keyword>
<organism evidence="1 2">
    <name type="scientific">Daphnia magna</name>
    <dbReference type="NCBI Taxonomy" id="35525"/>
    <lineage>
        <taxon>Eukaryota</taxon>
        <taxon>Metazoa</taxon>
        <taxon>Ecdysozoa</taxon>
        <taxon>Arthropoda</taxon>
        <taxon>Crustacea</taxon>
        <taxon>Branchiopoda</taxon>
        <taxon>Diplostraca</taxon>
        <taxon>Cladocera</taxon>
        <taxon>Anomopoda</taxon>
        <taxon>Daphniidae</taxon>
        <taxon>Daphnia</taxon>
    </lineage>
</organism>